<sequence>MSSLKHFNKTLLSLSLISIFVTGCAAPAKAPEEAANVRLQLTQLQGEPQLAMQAPLEIQEAEQAVIAAEKPEKDPLLADHKIIMAERKITMAKTLAQTRLLEMQRDELSQQRDEVRLNARTREVATARADANAARSQAQQARMQAEAAQAKAEELRMQIEELNARPTDRGLVVTLGDVLFNTGKANLKNASSSHLDKLAVFLNTYPNRTAQIEGHTDNVGSDASNMLLAQNRAETVKSYLMAQGIMGSRLEAVAKGETSPIATNETAEGRQQNRRVEVIIDDADQ</sequence>
<dbReference type="PANTHER" id="PTHR30329">
    <property type="entry name" value="STATOR ELEMENT OF FLAGELLAR MOTOR COMPLEX"/>
    <property type="match status" value="1"/>
</dbReference>
<accession>A0A1E7Q9G6</accession>
<dbReference type="InterPro" id="IPR025511">
    <property type="entry name" value="DUF4398"/>
</dbReference>
<evidence type="ECO:0000259" key="7">
    <source>
        <dbReference type="PROSITE" id="PS51123"/>
    </source>
</evidence>
<dbReference type="EMBL" id="MKEK01000001">
    <property type="protein sequence ID" value="OEY70842.1"/>
    <property type="molecule type" value="Genomic_DNA"/>
</dbReference>
<feature type="signal peptide" evidence="6">
    <location>
        <begin position="1"/>
        <end position="30"/>
    </location>
</feature>
<dbReference type="SUPFAM" id="SSF103088">
    <property type="entry name" value="OmpA-like"/>
    <property type="match status" value="1"/>
</dbReference>
<name>A0A1E7Q9G6_9GAMM</name>
<keyword evidence="2 4" id="KW-0472">Membrane</keyword>
<keyword evidence="5" id="KW-0175">Coiled coil</keyword>
<dbReference type="InterPro" id="IPR050330">
    <property type="entry name" value="Bact_OuterMem_StrucFunc"/>
</dbReference>
<dbReference type="InterPro" id="IPR006664">
    <property type="entry name" value="OMP_bac"/>
</dbReference>
<feature type="chain" id="PRO_5009200527" description="OmpA-like domain-containing protein" evidence="6">
    <location>
        <begin position="31"/>
        <end position="285"/>
    </location>
</feature>
<dbReference type="AlphaFoldDB" id="A0A1E7Q9G6"/>
<evidence type="ECO:0000313" key="8">
    <source>
        <dbReference type="EMBL" id="OEY70842.1"/>
    </source>
</evidence>
<dbReference type="Proteomes" id="UP000242258">
    <property type="component" value="Unassembled WGS sequence"/>
</dbReference>
<keyword evidence="3" id="KW-0998">Cell outer membrane</keyword>
<dbReference type="STRING" id="1628148.BI198_15720"/>
<dbReference type="OrthoDB" id="9782229at2"/>
<protein>
    <recommendedName>
        <fullName evidence="7">OmpA-like domain-containing protein</fullName>
    </recommendedName>
</protein>
<organism evidence="8 9">
    <name type="scientific">Rheinheimera salexigens</name>
    <dbReference type="NCBI Taxonomy" id="1628148"/>
    <lineage>
        <taxon>Bacteria</taxon>
        <taxon>Pseudomonadati</taxon>
        <taxon>Pseudomonadota</taxon>
        <taxon>Gammaproteobacteria</taxon>
        <taxon>Chromatiales</taxon>
        <taxon>Chromatiaceae</taxon>
        <taxon>Rheinheimera</taxon>
    </lineage>
</organism>
<reference evidence="9" key="1">
    <citation type="submission" date="2016-09" db="EMBL/GenBank/DDBJ databases">
        <authorList>
            <person name="Wan X."/>
            <person name="Hou S."/>
        </authorList>
    </citation>
    <scope>NUCLEOTIDE SEQUENCE [LARGE SCALE GENOMIC DNA]</scope>
    <source>
        <strain evidence="9">KH87</strain>
    </source>
</reference>
<dbReference type="GO" id="GO:0009279">
    <property type="term" value="C:cell outer membrane"/>
    <property type="evidence" value="ECO:0007669"/>
    <property type="project" value="UniProtKB-SubCell"/>
</dbReference>
<dbReference type="Gene3D" id="3.30.1330.60">
    <property type="entry name" value="OmpA-like domain"/>
    <property type="match status" value="1"/>
</dbReference>
<feature type="domain" description="OmpA-like" evidence="7">
    <location>
        <begin position="167"/>
        <end position="284"/>
    </location>
</feature>
<evidence type="ECO:0000256" key="4">
    <source>
        <dbReference type="PROSITE-ProRule" id="PRU00473"/>
    </source>
</evidence>
<evidence type="ECO:0000256" key="2">
    <source>
        <dbReference type="ARBA" id="ARBA00023136"/>
    </source>
</evidence>
<dbReference type="CDD" id="cd07185">
    <property type="entry name" value="OmpA_C-like"/>
    <property type="match status" value="1"/>
</dbReference>
<dbReference type="InterPro" id="IPR036737">
    <property type="entry name" value="OmpA-like_sf"/>
</dbReference>
<evidence type="ECO:0000313" key="9">
    <source>
        <dbReference type="Proteomes" id="UP000242258"/>
    </source>
</evidence>
<dbReference type="PROSITE" id="PS51123">
    <property type="entry name" value="OMPA_2"/>
    <property type="match status" value="1"/>
</dbReference>
<gene>
    <name evidence="8" type="ORF">BI198_15720</name>
</gene>
<comment type="subcellular location">
    <subcellularLocation>
        <location evidence="1">Cell outer membrane</location>
    </subcellularLocation>
</comment>
<evidence type="ECO:0000256" key="3">
    <source>
        <dbReference type="ARBA" id="ARBA00023237"/>
    </source>
</evidence>
<keyword evidence="9" id="KW-1185">Reference proteome</keyword>
<dbReference type="PROSITE" id="PS51257">
    <property type="entry name" value="PROKAR_LIPOPROTEIN"/>
    <property type="match status" value="1"/>
</dbReference>
<evidence type="ECO:0000256" key="1">
    <source>
        <dbReference type="ARBA" id="ARBA00004442"/>
    </source>
</evidence>
<comment type="caution">
    <text evidence="8">The sequence shown here is derived from an EMBL/GenBank/DDBJ whole genome shotgun (WGS) entry which is preliminary data.</text>
</comment>
<feature type="coiled-coil region" evidence="5">
    <location>
        <begin position="124"/>
        <end position="165"/>
    </location>
</feature>
<dbReference type="RefSeq" id="WP_070050472.1">
    <property type="nucleotide sequence ID" value="NZ_CBCSDO010000002.1"/>
</dbReference>
<dbReference type="Pfam" id="PF00691">
    <property type="entry name" value="OmpA"/>
    <property type="match status" value="1"/>
</dbReference>
<proteinExistence type="predicted"/>
<evidence type="ECO:0000256" key="6">
    <source>
        <dbReference type="SAM" id="SignalP"/>
    </source>
</evidence>
<evidence type="ECO:0000256" key="5">
    <source>
        <dbReference type="SAM" id="Coils"/>
    </source>
</evidence>
<dbReference type="InterPro" id="IPR006665">
    <property type="entry name" value="OmpA-like"/>
</dbReference>
<dbReference type="Pfam" id="PF14346">
    <property type="entry name" value="DUF4398"/>
    <property type="match status" value="1"/>
</dbReference>
<dbReference type="PANTHER" id="PTHR30329:SF21">
    <property type="entry name" value="LIPOPROTEIN YIAD-RELATED"/>
    <property type="match status" value="1"/>
</dbReference>
<keyword evidence="6" id="KW-0732">Signal</keyword>
<dbReference type="PRINTS" id="PR01021">
    <property type="entry name" value="OMPADOMAIN"/>
</dbReference>